<evidence type="ECO:0000313" key="6">
    <source>
        <dbReference type="Proteomes" id="UP001500804"/>
    </source>
</evidence>
<dbReference type="InterPro" id="IPR006626">
    <property type="entry name" value="PbH1"/>
</dbReference>
<evidence type="ECO:0000256" key="1">
    <source>
        <dbReference type="ARBA" id="ARBA00004906"/>
    </source>
</evidence>
<sequence length="458" mass="47689">MSTPQPVNPPCRRTPGRLAALAGLATVIAVVLAGCAAPGPAPLQRREVAAPAAADPVHPCIRAAPAGGGADPVAPADLDVRYDPAARRIELAAGTDVSLPALAAAVDDPAALRETGPGEWLLGADLAVLTGASLKIGAPDVRWLKLSSTPERFVSVQAQGGRLDITGSCVTSWDDEQSRVDVDHTDGRAFLLASDGAQMTITQAELRHLGHGDVESYGLSWRTAGTVGSITDSTVSHLYYGLYTHEVAGLQVLDNEFHDNVLYGIDPHTGSTGLRIEGNTVHDNGKHGIILAEDCTDSVIRDNVVYRNAHHGIVLYLHSDRNLVEGNETFANTAQGINVNESGANTLRDNRVYDNGESGIGITQTGHGNTVEGNQVRGNRQDGVRVVTEATGTTVRGNTIADNVRYGVYVDTGGPVEVTGNTVTGNRAGVVSTGDPVTADGVNTVSGNHDADLVADHG</sequence>
<dbReference type="PANTHER" id="PTHR22990:SF15">
    <property type="entry name" value="F-BOX ONLY PROTEIN 10"/>
    <property type="match status" value="1"/>
</dbReference>
<protein>
    <recommendedName>
        <fullName evidence="4">Right handed beta helix domain-containing protein</fullName>
    </recommendedName>
</protein>
<organism evidence="5 6">
    <name type="scientific">Pseudonocardia adelaidensis</name>
    <dbReference type="NCBI Taxonomy" id="648754"/>
    <lineage>
        <taxon>Bacteria</taxon>
        <taxon>Bacillati</taxon>
        <taxon>Actinomycetota</taxon>
        <taxon>Actinomycetes</taxon>
        <taxon>Pseudonocardiales</taxon>
        <taxon>Pseudonocardiaceae</taxon>
        <taxon>Pseudonocardia</taxon>
    </lineage>
</organism>
<dbReference type="Pfam" id="PF13229">
    <property type="entry name" value="Beta_helix"/>
    <property type="match status" value="1"/>
</dbReference>
<dbReference type="NCBIfam" id="TIGR03804">
    <property type="entry name" value="para_beta_helix"/>
    <property type="match status" value="4"/>
</dbReference>
<name>A0ABP9NED9_9PSEU</name>
<reference evidence="6" key="1">
    <citation type="journal article" date="2019" name="Int. J. Syst. Evol. Microbiol.">
        <title>The Global Catalogue of Microorganisms (GCM) 10K type strain sequencing project: providing services to taxonomists for standard genome sequencing and annotation.</title>
        <authorList>
            <consortium name="The Broad Institute Genomics Platform"/>
            <consortium name="The Broad Institute Genome Sequencing Center for Infectious Disease"/>
            <person name="Wu L."/>
            <person name="Ma J."/>
        </authorList>
    </citation>
    <scope>NUCLEOTIDE SEQUENCE [LARGE SCALE GENOMIC DNA]</scope>
    <source>
        <strain evidence="6">JCM 18302</strain>
    </source>
</reference>
<dbReference type="Gene3D" id="2.160.20.10">
    <property type="entry name" value="Single-stranded right-handed beta-helix, Pectin lyase-like"/>
    <property type="match status" value="1"/>
</dbReference>
<evidence type="ECO:0000256" key="3">
    <source>
        <dbReference type="ARBA" id="ARBA00022786"/>
    </source>
</evidence>
<comment type="pathway">
    <text evidence="1">Protein modification; protein ubiquitination.</text>
</comment>
<dbReference type="Proteomes" id="UP001500804">
    <property type="component" value="Unassembled WGS sequence"/>
</dbReference>
<keyword evidence="6" id="KW-1185">Reference proteome</keyword>
<dbReference type="SMART" id="SM00710">
    <property type="entry name" value="PbH1"/>
    <property type="match status" value="9"/>
</dbReference>
<evidence type="ECO:0000259" key="4">
    <source>
        <dbReference type="Pfam" id="PF13229"/>
    </source>
</evidence>
<comment type="caution">
    <text evidence="5">The sequence shown here is derived from an EMBL/GenBank/DDBJ whole genome shotgun (WGS) entry which is preliminary data.</text>
</comment>
<dbReference type="InterPro" id="IPR022441">
    <property type="entry name" value="Para_beta_helix_rpt-2"/>
</dbReference>
<dbReference type="SUPFAM" id="SSF51126">
    <property type="entry name" value="Pectin lyase-like"/>
    <property type="match status" value="2"/>
</dbReference>
<evidence type="ECO:0000313" key="5">
    <source>
        <dbReference type="EMBL" id="GAA5114359.1"/>
    </source>
</evidence>
<dbReference type="EMBL" id="BAABJO010000004">
    <property type="protein sequence ID" value="GAA5114359.1"/>
    <property type="molecule type" value="Genomic_DNA"/>
</dbReference>
<keyword evidence="2" id="KW-0677">Repeat</keyword>
<keyword evidence="3" id="KW-0833">Ubl conjugation pathway</keyword>
<dbReference type="InterPro" id="IPR051550">
    <property type="entry name" value="SCF-Subunits/Alg-Epimerases"/>
</dbReference>
<gene>
    <name evidence="5" type="ORF">GCM10023320_11380</name>
</gene>
<dbReference type="InterPro" id="IPR011050">
    <property type="entry name" value="Pectin_lyase_fold/virulence"/>
</dbReference>
<proteinExistence type="predicted"/>
<dbReference type="InterPro" id="IPR012334">
    <property type="entry name" value="Pectin_lyas_fold"/>
</dbReference>
<evidence type="ECO:0000256" key="2">
    <source>
        <dbReference type="ARBA" id="ARBA00022737"/>
    </source>
</evidence>
<accession>A0ABP9NED9</accession>
<dbReference type="InterPro" id="IPR039448">
    <property type="entry name" value="Beta_helix"/>
</dbReference>
<feature type="domain" description="Right handed beta helix" evidence="4">
    <location>
        <begin position="318"/>
        <end position="437"/>
    </location>
</feature>
<dbReference type="PANTHER" id="PTHR22990">
    <property type="entry name" value="F-BOX ONLY PROTEIN"/>
    <property type="match status" value="1"/>
</dbReference>
<dbReference type="RefSeq" id="WP_345603728.1">
    <property type="nucleotide sequence ID" value="NZ_BAABJO010000004.1"/>
</dbReference>